<dbReference type="AlphaFoldDB" id="Q987V6"/>
<proteinExistence type="inferred from homology"/>
<dbReference type="InterPro" id="IPR026992">
    <property type="entry name" value="DIOX_N"/>
</dbReference>
<dbReference type="InterPro" id="IPR005123">
    <property type="entry name" value="Oxoglu/Fe-dep_dioxygenase_dom"/>
</dbReference>
<dbReference type="EC" id="1.14.20.7" evidence="3"/>
<evidence type="ECO:0000259" key="12">
    <source>
        <dbReference type="PROSITE" id="PS51471"/>
    </source>
</evidence>
<comment type="cofactor">
    <cofactor evidence="1">
        <name>Fe(2+)</name>
        <dbReference type="ChEBI" id="CHEBI:29033"/>
    </cofactor>
</comment>
<dbReference type="KEGG" id="mlo:mlr6892"/>
<keyword evidence="11" id="KW-0560">Oxidoreductase</keyword>
<dbReference type="HOGENOM" id="CLU_010119_6_3_5"/>
<dbReference type="Pfam" id="PF03171">
    <property type="entry name" value="2OG-FeII_Oxy"/>
    <property type="match status" value="1"/>
</dbReference>
<feature type="domain" description="Fe2OG dioxygenase" evidence="12">
    <location>
        <begin position="201"/>
        <end position="301"/>
    </location>
</feature>
<evidence type="ECO:0000256" key="7">
    <source>
        <dbReference type="ARBA" id="ARBA00031011"/>
    </source>
</evidence>
<evidence type="ECO:0000256" key="10">
    <source>
        <dbReference type="ARBA" id="ARBA00049359"/>
    </source>
</evidence>
<protein>
    <recommendedName>
        <fullName evidence="5">2-oxoglutarate-dependent ethylene/succinate-forming enzyme</fullName>
        <ecNumber evidence="4">1.13.12.19</ecNumber>
        <ecNumber evidence="3">1.14.20.7</ecNumber>
    </recommendedName>
    <alternativeName>
        <fullName evidence="7">2-oxoglutarate dioxygenase (ethylene-forming)</fullName>
    </alternativeName>
    <alternativeName>
        <fullName evidence="8">2-oxoglutarate/L-arginine monooxygenase/decarboxylase (succinate-forming)</fullName>
    </alternativeName>
</protein>
<evidence type="ECO:0000256" key="3">
    <source>
        <dbReference type="ARBA" id="ARBA00012293"/>
    </source>
</evidence>
<gene>
    <name evidence="13" type="ordered locus">mlr6892</name>
</gene>
<name>Q987V6_RHILO</name>
<dbReference type="PROSITE" id="PS51471">
    <property type="entry name" value="FE2OG_OXY"/>
    <property type="match status" value="1"/>
</dbReference>
<dbReference type="Gene3D" id="2.60.120.330">
    <property type="entry name" value="B-lactam Antibiotic, Isopenicillin N Synthase, Chain"/>
    <property type="match status" value="1"/>
</dbReference>
<evidence type="ECO:0000313" key="14">
    <source>
        <dbReference type="Proteomes" id="UP000000552"/>
    </source>
</evidence>
<dbReference type="InterPro" id="IPR044861">
    <property type="entry name" value="IPNS-like_FE2OG_OXY"/>
</dbReference>
<comment type="similarity">
    <text evidence="11">Belongs to the iron/ascorbate-dependent oxidoreductase family.</text>
</comment>
<comment type="catalytic activity">
    <reaction evidence="10">
        <text>L-arginine + 2-oxoglutarate + O2 = guanidine + L-glutamate 5-semialdehyde + succinate + CO2</text>
        <dbReference type="Rhea" id="RHEA:31535"/>
        <dbReference type="ChEBI" id="CHEBI:15379"/>
        <dbReference type="ChEBI" id="CHEBI:16526"/>
        <dbReference type="ChEBI" id="CHEBI:16810"/>
        <dbReference type="ChEBI" id="CHEBI:30031"/>
        <dbReference type="ChEBI" id="CHEBI:30087"/>
        <dbReference type="ChEBI" id="CHEBI:32682"/>
        <dbReference type="ChEBI" id="CHEBI:58066"/>
        <dbReference type="EC" id="1.14.20.7"/>
    </reaction>
</comment>
<dbReference type="Proteomes" id="UP000000552">
    <property type="component" value="Chromosome"/>
</dbReference>
<sequence length="366" mass="40189">MPACSIGWVFRTEISSNIRKALGKELDMPRIVPVLDLSRLEQGASERRTFLADLRSASRDIGFFYLAGHGISWAEISEVLTASRQFFALPEADKLAIEMVKSSQFRGYTRAGGELTKGREDWREQLDIGVERQAIAQGPGTPAWTRLQGPNQWPAALPDLKPALLAWQSKVTAVAIRLLKAFAQSLDQPEDAFDPIYSSEPNHRMKIVRYPGRDTTGGDQGVGAHKDGGFLTLLLQDDNKGLQVDYDGSWVDVDPIPGTLVVNIGELLELASNGYLRATVHRVVTPPAGVERISVPFFFSARLDATIPLLGLSEELAAQARGPASDPDNPLFRDVGTNVLKSRLRSHPDVARRHYADLLKGESRVG</sequence>
<keyword evidence="11" id="KW-0479">Metal-binding</keyword>
<organism evidence="13 14">
    <name type="scientific">Mesorhizobium japonicum (strain LMG 29417 / CECT 9101 / MAFF 303099)</name>
    <name type="common">Mesorhizobium loti (strain MAFF 303099)</name>
    <dbReference type="NCBI Taxonomy" id="266835"/>
    <lineage>
        <taxon>Bacteria</taxon>
        <taxon>Pseudomonadati</taxon>
        <taxon>Pseudomonadota</taxon>
        <taxon>Alphaproteobacteria</taxon>
        <taxon>Hyphomicrobiales</taxon>
        <taxon>Phyllobacteriaceae</taxon>
        <taxon>Mesorhizobium</taxon>
    </lineage>
</organism>
<dbReference type="GO" id="GO:0009693">
    <property type="term" value="P:ethylene biosynthetic process"/>
    <property type="evidence" value="ECO:0007669"/>
    <property type="project" value="UniProtKB-KW"/>
</dbReference>
<dbReference type="GO" id="GO:0102276">
    <property type="term" value="F:2-oxoglutarate oxygenase/decarboxylase (ethylene-forming) activity"/>
    <property type="evidence" value="ECO:0007669"/>
    <property type="project" value="UniProtKB-EC"/>
</dbReference>
<dbReference type="InterPro" id="IPR050231">
    <property type="entry name" value="Iron_ascorbate_oxido_reductase"/>
</dbReference>
<dbReference type="EC" id="1.13.12.19" evidence="4"/>
<dbReference type="Pfam" id="PF14226">
    <property type="entry name" value="DIOX_N"/>
    <property type="match status" value="1"/>
</dbReference>
<evidence type="ECO:0000256" key="9">
    <source>
        <dbReference type="ARBA" id="ARBA00047725"/>
    </source>
</evidence>
<keyword evidence="11" id="KW-0408">Iron</keyword>
<dbReference type="PANTHER" id="PTHR47990">
    <property type="entry name" value="2-OXOGLUTARATE (2OG) AND FE(II)-DEPENDENT OXYGENASE SUPERFAMILY PROTEIN-RELATED"/>
    <property type="match status" value="1"/>
</dbReference>
<evidence type="ECO:0000256" key="8">
    <source>
        <dbReference type="ARBA" id="ARBA00031282"/>
    </source>
</evidence>
<evidence type="ECO:0000256" key="5">
    <source>
        <dbReference type="ARBA" id="ARBA00019045"/>
    </source>
</evidence>
<accession>Q987V6</accession>
<evidence type="ECO:0000256" key="6">
    <source>
        <dbReference type="ARBA" id="ARBA00022666"/>
    </source>
</evidence>
<evidence type="ECO:0000256" key="2">
    <source>
        <dbReference type="ARBA" id="ARBA00004767"/>
    </source>
</evidence>
<dbReference type="eggNOG" id="COG3491">
    <property type="taxonomic scope" value="Bacteria"/>
</dbReference>
<dbReference type="EMBL" id="BA000012">
    <property type="protein sequence ID" value="BAB53094.1"/>
    <property type="molecule type" value="Genomic_DNA"/>
</dbReference>
<evidence type="ECO:0000256" key="4">
    <source>
        <dbReference type="ARBA" id="ARBA00012531"/>
    </source>
</evidence>
<evidence type="ECO:0000256" key="1">
    <source>
        <dbReference type="ARBA" id="ARBA00001954"/>
    </source>
</evidence>
<comment type="pathway">
    <text evidence="2">Alkene biosynthesis; ethylene biosynthesis via 2-oxoglutarate.</text>
</comment>
<dbReference type="SUPFAM" id="SSF51197">
    <property type="entry name" value="Clavaminate synthase-like"/>
    <property type="match status" value="1"/>
</dbReference>
<reference evidence="13 14" key="1">
    <citation type="journal article" date="2000" name="DNA Res.">
        <title>Complete genome structure of the nitrogen-fixing symbiotic bacterium Mesorhizobium loti.</title>
        <authorList>
            <person name="Kaneko T."/>
            <person name="Nakamura Y."/>
            <person name="Sato S."/>
            <person name="Asamizu E."/>
            <person name="Kato T."/>
            <person name="Sasamoto S."/>
            <person name="Watanabe A."/>
            <person name="Idesawa K."/>
            <person name="Ishikawa A."/>
            <person name="Kawashima K."/>
            <person name="Kimura T."/>
            <person name="Kishida Y."/>
            <person name="Kiyokawa C."/>
            <person name="Kohara M."/>
            <person name="Matsumoto M."/>
            <person name="Matsuno A."/>
            <person name="Mochizuki Y."/>
            <person name="Nakayama S."/>
            <person name="Nakazaki N."/>
            <person name="Shimpo S."/>
            <person name="Sugimoto M."/>
            <person name="Takeuchi C."/>
            <person name="Yamada M."/>
            <person name="Tabata S."/>
        </authorList>
    </citation>
    <scope>NUCLEOTIDE SEQUENCE [LARGE SCALE GENOMIC DNA]</scope>
    <source>
        <strain evidence="14">LMG 29417 / CECT 9101 / MAFF 303099</strain>
    </source>
</reference>
<evidence type="ECO:0000313" key="13">
    <source>
        <dbReference type="EMBL" id="BAB53094.1"/>
    </source>
</evidence>
<evidence type="ECO:0000256" key="11">
    <source>
        <dbReference type="RuleBase" id="RU003682"/>
    </source>
</evidence>
<dbReference type="InterPro" id="IPR027443">
    <property type="entry name" value="IPNS-like_sf"/>
</dbReference>
<keyword evidence="6" id="KW-0266">Ethylene biosynthesis</keyword>
<dbReference type="PRINTS" id="PR00682">
    <property type="entry name" value="IPNSYNTHASE"/>
</dbReference>
<comment type="catalytic activity">
    <reaction evidence="9">
        <text>2-oxoglutarate + O2 + 2 H(+) = ethene + 3 CO2 + H2O</text>
        <dbReference type="Rhea" id="RHEA:31523"/>
        <dbReference type="ChEBI" id="CHEBI:15377"/>
        <dbReference type="ChEBI" id="CHEBI:15378"/>
        <dbReference type="ChEBI" id="CHEBI:15379"/>
        <dbReference type="ChEBI" id="CHEBI:16526"/>
        <dbReference type="ChEBI" id="CHEBI:16810"/>
        <dbReference type="ChEBI" id="CHEBI:18153"/>
        <dbReference type="EC" id="1.13.12.19"/>
    </reaction>
</comment>
<dbReference type="GO" id="GO:0046872">
    <property type="term" value="F:metal ion binding"/>
    <property type="evidence" value="ECO:0007669"/>
    <property type="project" value="UniProtKB-KW"/>
</dbReference>